<comment type="cofactor">
    <cofactor evidence="4">
        <name>Mg(2+)</name>
        <dbReference type="ChEBI" id="CHEBI:18420"/>
    </cofactor>
</comment>
<proteinExistence type="inferred from homology"/>
<dbReference type="GO" id="GO:0046854">
    <property type="term" value="P:phosphatidylinositol phosphate biosynthetic process"/>
    <property type="evidence" value="ECO:0007669"/>
    <property type="project" value="InterPro"/>
</dbReference>
<sequence>MSNEHTMNFILDKELKTVMPLVQEAGKLARSIRTGHYKVHYKEKSQGPVTDADHAVSELLLEKIGREFPDDLLISEEASQHEGAAQSERIWFIDPIDGTKEFIENRDEWSIMVGLAIKGVACLGVVYQPDRDKLYYSAKNKGSFLKTPQGFKTLKIRSVSQPEEAVLIQSRSHWSSKVDDVAKALGISRTSKLGSIGLKLGKIAEGTADLYLNFSCHCHLWDLCAPEAILTEAGGLLILSSGEKPFYGSEETQMKKSFLATNKQLLDKVYPFLK</sequence>
<feature type="binding site" evidence="4">
    <location>
        <position position="96"/>
    </location>
    <ligand>
        <name>Mg(2+)</name>
        <dbReference type="ChEBI" id="CHEBI:18420"/>
        <label>1</label>
        <note>catalytic</note>
    </ligand>
</feature>
<keyword evidence="6" id="KW-1185">Reference proteome</keyword>
<feature type="binding site" evidence="4">
    <location>
        <position position="222"/>
    </location>
    <ligand>
        <name>Mg(2+)</name>
        <dbReference type="ChEBI" id="CHEBI:18420"/>
        <label>1</label>
        <note>catalytic</note>
    </ligand>
</feature>
<dbReference type="Gene3D" id="3.40.190.80">
    <property type="match status" value="1"/>
</dbReference>
<evidence type="ECO:0000256" key="3">
    <source>
        <dbReference type="ARBA" id="ARBA00022842"/>
    </source>
</evidence>
<keyword evidence="5" id="KW-0378">Hydrolase</keyword>
<feature type="binding site" evidence="4">
    <location>
        <position position="97"/>
    </location>
    <ligand>
        <name>Mg(2+)</name>
        <dbReference type="ChEBI" id="CHEBI:18420"/>
        <label>1</label>
        <note>catalytic</note>
    </ligand>
</feature>
<keyword evidence="2 4" id="KW-0479">Metal-binding</keyword>
<dbReference type="EMBL" id="LNYH01000147">
    <property type="protein sequence ID" value="KTD14987.1"/>
    <property type="molecule type" value="Genomic_DNA"/>
</dbReference>
<reference evidence="5 6" key="1">
    <citation type="submission" date="2015-11" db="EMBL/GenBank/DDBJ databases">
        <title>Genomic analysis of 38 Legionella species identifies large and diverse effector repertoires.</title>
        <authorList>
            <person name="Burstein D."/>
            <person name="Amaro F."/>
            <person name="Zusman T."/>
            <person name="Lifshitz Z."/>
            <person name="Cohen O."/>
            <person name="Gilbert J.A."/>
            <person name="Pupko T."/>
            <person name="Shuman H.A."/>
            <person name="Segal G."/>
        </authorList>
    </citation>
    <scope>NUCLEOTIDE SEQUENCE [LARGE SCALE GENOMIC DNA]</scope>
    <source>
        <strain evidence="5 6">Bercovier 4</strain>
    </source>
</reference>
<dbReference type="GO" id="GO:0006020">
    <property type="term" value="P:inositol metabolic process"/>
    <property type="evidence" value="ECO:0007669"/>
    <property type="project" value="TreeGrafter"/>
</dbReference>
<dbReference type="PANTHER" id="PTHR20854:SF4">
    <property type="entry name" value="INOSITOL-1-MONOPHOSPHATASE-RELATED"/>
    <property type="match status" value="1"/>
</dbReference>
<dbReference type="InterPro" id="IPR020550">
    <property type="entry name" value="Inositol_monophosphatase_CS"/>
</dbReference>
<dbReference type="OrthoDB" id="9785695at2"/>
<dbReference type="GO" id="GO:0008934">
    <property type="term" value="F:inositol monophosphate 1-phosphatase activity"/>
    <property type="evidence" value="ECO:0007669"/>
    <property type="project" value="TreeGrafter"/>
</dbReference>
<dbReference type="InterPro" id="IPR000760">
    <property type="entry name" value="Inositol_monophosphatase-like"/>
</dbReference>
<dbReference type="AlphaFoldDB" id="A0A0W0V4D4"/>
<evidence type="ECO:0000313" key="6">
    <source>
        <dbReference type="Proteomes" id="UP000054761"/>
    </source>
</evidence>
<organism evidence="5 6">
    <name type="scientific">Legionella israelensis</name>
    <dbReference type="NCBI Taxonomy" id="454"/>
    <lineage>
        <taxon>Bacteria</taxon>
        <taxon>Pseudomonadati</taxon>
        <taxon>Pseudomonadota</taxon>
        <taxon>Gammaproteobacteria</taxon>
        <taxon>Legionellales</taxon>
        <taxon>Legionellaceae</taxon>
        <taxon>Legionella</taxon>
    </lineage>
</organism>
<dbReference type="CDD" id="cd01638">
    <property type="entry name" value="CysQ"/>
    <property type="match status" value="1"/>
</dbReference>
<accession>A0A0W0V4D4</accession>
<evidence type="ECO:0000256" key="4">
    <source>
        <dbReference type="PIRSR" id="PIRSR600760-2"/>
    </source>
</evidence>
<dbReference type="PROSITE" id="PS00630">
    <property type="entry name" value="IMP_2"/>
    <property type="match status" value="1"/>
</dbReference>
<dbReference type="GO" id="GO:0046872">
    <property type="term" value="F:metal ion binding"/>
    <property type="evidence" value="ECO:0007669"/>
    <property type="project" value="UniProtKB-KW"/>
</dbReference>
<dbReference type="Pfam" id="PF00459">
    <property type="entry name" value="Inositol_P"/>
    <property type="match status" value="1"/>
</dbReference>
<evidence type="ECO:0000256" key="1">
    <source>
        <dbReference type="ARBA" id="ARBA00009759"/>
    </source>
</evidence>
<dbReference type="Proteomes" id="UP000054761">
    <property type="component" value="Unassembled WGS sequence"/>
</dbReference>
<evidence type="ECO:0000256" key="2">
    <source>
        <dbReference type="ARBA" id="ARBA00022723"/>
    </source>
</evidence>
<dbReference type="PRINTS" id="PR00377">
    <property type="entry name" value="IMPHPHTASES"/>
</dbReference>
<comment type="caution">
    <text evidence="5">The sequence shown here is derived from an EMBL/GenBank/DDBJ whole genome shotgun (WGS) entry which is preliminary data.</text>
</comment>
<dbReference type="RefSeq" id="WP_082636572.1">
    <property type="nucleotide sequence ID" value="NZ_CAAAJA010000002.1"/>
</dbReference>
<dbReference type="EC" id="3.1.3.25" evidence="5"/>
<protein>
    <submittedName>
        <fullName evidence="5">Inositol monophosphatase</fullName>
        <ecNumber evidence="5">3.1.3.25</ecNumber>
    </submittedName>
</protein>
<evidence type="ECO:0000313" key="5">
    <source>
        <dbReference type="EMBL" id="KTD14987.1"/>
    </source>
</evidence>
<comment type="similarity">
    <text evidence="1">Belongs to the inositol monophosphatase superfamily.</text>
</comment>
<name>A0A0W0V4D4_9GAMM</name>
<dbReference type="PANTHER" id="PTHR20854">
    <property type="entry name" value="INOSITOL MONOPHOSPHATASE"/>
    <property type="match status" value="1"/>
</dbReference>
<dbReference type="Gene3D" id="3.30.540.10">
    <property type="entry name" value="Fructose-1,6-Bisphosphatase, subunit A, domain 1"/>
    <property type="match status" value="1"/>
</dbReference>
<dbReference type="GO" id="GO:0007165">
    <property type="term" value="P:signal transduction"/>
    <property type="evidence" value="ECO:0007669"/>
    <property type="project" value="TreeGrafter"/>
</dbReference>
<feature type="binding site" evidence="4">
    <location>
        <position position="76"/>
    </location>
    <ligand>
        <name>Mg(2+)</name>
        <dbReference type="ChEBI" id="CHEBI:18420"/>
        <label>1</label>
        <note>catalytic</note>
    </ligand>
</feature>
<dbReference type="SUPFAM" id="SSF56655">
    <property type="entry name" value="Carbohydrate phosphatase"/>
    <property type="match status" value="1"/>
</dbReference>
<keyword evidence="3 4" id="KW-0460">Magnesium</keyword>
<dbReference type="STRING" id="454.Lisr_2332"/>
<dbReference type="PATRIC" id="fig|454.4.peg.2548"/>
<feature type="binding site" evidence="4">
    <location>
        <position position="94"/>
    </location>
    <ligand>
        <name>Mg(2+)</name>
        <dbReference type="ChEBI" id="CHEBI:18420"/>
        <label>1</label>
        <note>catalytic</note>
    </ligand>
</feature>
<gene>
    <name evidence="5" type="primary">suhB_3</name>
    <name evidence="5" type="ORF">Lisr_2332</name>
</gene>